<evidence type="ECO:0000313" key="5">
    <source>
        <dbReference type="Proteomes" id="UP000621500"/>
    </source>
</evidence>
<proteinExistence type="predicted"/>
<evidence type="ECO:0000313" key="4">
    <source>
        <dbReference type="EMBL" id="GIH01459.1"/>
    </source>
</evidence>
<dbReference type="InterPro" id="IPR001789">
    <property type="entry name" value="Sig_transdc_resp-reg_receiver"/>
</dbReference>
<comment type="caution">
    <text evidence="2">Lacks conserved residue(s) required for the propagation of feature annotation.</text>
</comment>
<dbReference type="PANTHER" id="PTHR45566:SF2">
    <property type="entry name" value="NARL SUBFAMILY"/>
    <property type="match status" value="1"/>
</dbReference>
<dbReference type="InterPro" id="IPR000792">
    <property type="entry name" value="Tscrpt_reg_LuxR_C"/>
</dbReference>
<sequence>MIDPLPMYRHGVIAVLSAAGYQVGIPADPLKWARQSDGGLMLLTLATATDWNLLDRLRQEAPQQRVIAVLSEEAAGLGARAVRAGARSVLPREVTAAALRRTVEATIDGQTVLPAAVAAALTGTETEPIVTADQLAWLRHLAAGMTVAELARLAGYSERAMFRLLQSLYRRLGARTRIEAIVRAQERGWLLPSGPDPV</sequence>
<dbReference type="PANTHER" id="PTHR45566">
    <property type="entry name" value="HTH-TYPE TRANSCRIPTIONAL REGULATOR YHJB-RELATED"/>
    <property type="match status" value="1"/>
</dbReference>
<dbReference type="InterPro" id="IPR036388">
    <property type="entry name" value="WH-like_DNA-bd_sf"/>
</dbReference>
<gene>
    <name evidence="4" type="ORF">Pma05_80310</name>
</gene>
<keyword evidence="1" id="KW-0238">DNA-binding</keyword>
<comment type="caution">
    <text evidence="4">The sequence shown here is derived from an EMBL/GenBank/DDBJ whole genome shotgun (WGS) entry which is preliminary data.</text>
</comment>
<keyword evidence="5" id="KW-1185">Reference proteome</keyword>
<organism evidence="4 5">
    <name type="scientific">Plantactinospora mayteni</name>
    <dbReference type="NCBI Taxonomy" id="566021"/>
    <lineage>
        <taxon>Bacteria</taxon>
        <taxon>Bacillati</taxon>
        <taxon>Actinomycetota</taxon>
        <taxon>Actinomycetes</taxon>
        <taxon>Micromonosporales</taxon>
        <taxon>Micromonosporaceae</taxon>
        <taxon>Plantactinospora</taxon>
    </lineage>
</organism>
<dbReference type="PROSITE" id="PS50110">
    <property type="entry name" value="RESPONSE_REGULATORY"/>
    <property type="match status" value="1"/>
</dbReference>
<dbReference type="Proteomes" id="UP000621500">
    <property type="component" value="Unassembled WGS sequence"/>
</dbReference>
<evidence type="ECO:0000256" key="1">
    <source>
        <dbReference type="ARBA" id="ARBA00023125"/>
    </source>
</evidence>
<dbReference type="InterPro" id="IPR011006">
    <property type="entry name" value="CheY-like_superfamily"/>
</dbReference>
<dbReference type="Gene3D" id="1.10.10.10">
    <property type="entry name" value="Winged helix-like DNA-binding domain superfamily/Winged helix DNA-binding domain"/>
    <property type="match status" value="1"/>
</dbReference>
<dbReference type="SUPFAM" id="SSF52172">
    <property type="entry name" value="CheY-like"/>
    <property type="match status" value="1"/>
</dbReference>
<evidence type="ECO:0000256" key="2">
    <source>
        <dbReference type="PROSITE-ProRule" id="PRU00169"/>
    </source>
</evidence>
<reference evidence="4 5" key="1">
    <citation type="submission" date="2021-01" db="EMBL/GenBank/DDBJ databases">
        <title>Whole genome shotgun sequence of Plantactinospora mayteni NBRC 109088.</title>
        <authorList>
            <person name="Komaki H."/>
            <person name="Tamura T."/>
        </authorList>
    </citation>
    <scope>NUCLEOTIDE SEQUENCE [LARGE SCALE GENOMIC DNA]</scope>
    <source>
        <strain evidence="4 5">NBRC 109088</strain>
    </source>
</reference>
<protein>
    <recommendedName>
        <fullName evidence="3">Response regulatory domain-containing protein</fullName>
    </recommendedName>
</protein>
<accession>A0ABQ4F3H4</accession>
<dbReference type="Gene3D" id="3.40.50.2300">
    <property type="match status" value="1"/>
</dbReference>
<dbReference type="InterPro" id="IPR051015">
    <property type="entry name" value="EvgA-like"/>
</dbReference>
<dbReference type="EMBL" id="BONX01000072">
    <property type="protein sequence ID" value="GIH01459.1"/>
    <property type="molecule type" value="Genomic_DNA"/>
</dbReference>
<dbReference type="InterPro" id="IPR016032">
    <property type="entry name" value="Sig_transdc_resp-reg_C-effctor"/>
</dbReference>
<dbReference type="SUPFAM" id="SSF46894">
    <property type="entry name" value="C-terminal effector domain of the bipartite response regulators"/>
    <property type="match status" value="1"/>
</dbReference>
<feature type="domain" description="Response regulatory" evidence="3">
    <location>
        <begin position="1"/>
        <end position="107"/>
    </location>
</feature>
<name>A0ABQ4F3H4_9ACTN</name>
<evidence type="ECO:0000259" key="3">
    <source>
        <dbReference type="PROSITE" id="PS50110"/>
    </source>
</evidence>
<dbReference type="SMART" id="SM00421">
    <property type="entry name" value="HTH_LUXR"/>
    <property type="match status" value="1"/>
</dbReference>